<sequence length="546" mass="63383">MEKTISETLGTMTNLMSSFFEHLDKMRSDLENINGYLFRDMQYSSIQTCWFCKIPGHHKATCKRYKMARHYCSLCATYGHRNKDHCEPTTNTNCIKIPNNMHPDLKTASVQTKKIKETYKPNHSKYSQTQTFDMDKYITAVKNYKKIESELYGQKHGNDIYREKICTMETDTANLKLQLKSQKKRILSLEEELTAYATNDQKADLNPDHLISQLQESQKLITSLQSRNNEYSTMIRDMNAKLDNQLQRNILVGKCDYATNSTDSNLDLWKLGLHMFGMPHIAPTCEVGLYFPYSYNGSIYCFYPGPLSWWDAEPKCQENGAYLAAIETEEEQHALQSYVRRHGTDDMYIGLRRDEDTGIYHWSGLSDTVTYFSWAEDNPQERKGESCVLLSKYWIHDYNWGDWYCSGRYGFISCGVGLYSPYTYNGSTYCFYPGPLSWTDAELKCQEHGAYLTAIETADEQNALRGYLRRHGMGWMHIGLKRDVGTGLYHWSGSTDTATYFSWGRYDPGWGNEKCVIMITKLNYDYNWADFVCSEKTGFMCEHKNH</sequence>
<organism evidence="1 2">
    <name type="scientific">Owenia fusiformis</name>
    <name type="common">Polychaete worm</name>
    <dbReference type="NCBI Taxonomy" id="6347"/>
    <lineage>
        <taxon>Eukaryota</taxon>
        <taxon>Metazoa</taxon>
        <taxon>Spiralia</taxon>
        <taxon>Lophotrochozoa</taxon>
        <taxon>Annelida</taxon>
        <taxon>Polychaeta</taxon>
        <taxon>Sedentaria</taxon>
        <taxon>Canalipalpata</taxon>
        <taxon>Sabellida</taxon>
        <taxon>Oweniida</taxon>
        <taxon>Oweniidae</taxon>
        <taxon>Owenia</taxon>
    </lineage>
</organism>
<name>A0A8J1UUL1_OWEFU</name>
<dbReference type="Proteomes" id="UP000749559">
    <property type="component" value="Unassembled WGS sequence"/>
</dbReference>
<protein>
    <submittedName>
        <fullName evidence="1">Uncharacterized protein</fullName>
    </submittedName>
</protein>
<dbReference type="SMART" id="SM00034">
    <property type="entry name" value="CLECT"/>
    <property type="match status" value="2"/>
</dbReference>
<comment type="caution">
    <text evidence="1">The sequence shown here is derived from an EMBL/GenBank/DDBJ whole genome shotgun (WGS) entry which is preliminary data.</text>
</comment>
<dbReference type="InterPro" id="IPR018378">
    <property type="entry name" value="C-type_lectin_CS"/>
</dbReference>
<dbReference type="EMBL" id="CAIIXF020000004">
    <property type="protein sequence ID" value="CAH1782462.1"/>
    <property type="molecule type" value="Genomic_DNA"/>
</dbReference>
<evidence type="ECO:0000313" key="1">
    <source>
        <dbReference type="EMBL" id="CAH1782462.1"/>
    </source>
</evidence>
<dbReference type="Pfam" id="PF00059">
    <property type="entry name" value="Lectin_C"/>
    <property type="match status" value="2"/>
</dbReference>
<dbReference type="SUPFAM" id="SSF56436">
    <property type="entry name" value="C-type lectin-like"/>
    <property type="match status" value="2"/>
</dbReference>
<dbReference type="InterPro" id="IPR016187">
    <property type="entry name" value="CTDL_fold"/>
</dbReference>
<dbReference type="OrthoDB" id="10047605at2759"/>
<dbReference type="CDD" id="cd00037">
    <property type="entry name" value="CLECT"/>
    <property type="match status" value="2"/>
</dbReference>
<reference evidence="1" key="1">
    <citation type="submission" date="2022-03" db="EMBL/GenBank/DDBJ databases">
        <authorList>
            <person name="Martin C."/>
        </authorList>
    </citation>
    <scope>NUCLEOTIDE SEQUENCE</scope>
</reference>
<keyword evidence="2" id="KW-1185">Reference proteome</keyword>
<dbReference type="InterPro" id="IPR001304">
    <property type="entry name" value="C-type_lectin-like"/>
</dbReference>
<dbReference type="PROSITE" id="PS00615">
    <property type="entry name" value="C_TYPE_LECTIN_1"/>
    <property type="match status" value="2"/>
</dbReference>
<dbReference type="InterPro" id="IPR016186">
    <property type="entry name" value="C-type_lectin-like/link_sf"/>
</dbReference>
<dbReference type="Gene3D" id="3.10.100.10">
    <property type="entry name" value="Mannose-Binding Protein A, subunit A"/>
    <property type="match status" value="2"/>
</dbReference>
<dbReference type="InterPro" id="IPR050111">
    <property type="entry name" value="C-type_lectin/snaclec_domain"/>
</dbReference>
<dbReference type="PROSITE" id="PS50041">
    <property type="entry name" value="C_TYPE_LECTIN_2"/>
    <property type="match status" value="2"/>
</dbReference>
<dbReference type="PANTHER" id="PTHR22803">
    <property type="entry name" value="MANNOSE, PHOSPHOLIPASE, LECTIN RECEPTOR RELATED"/>
    <property type="match status" value="1"/>
</dbReference>
<evidence type="ECO:0000313" key="2">
    <source>
        <dbReference type="Proteomes" id="UP000749559"/>
    </source>
</evidence>
<dbReference type="AlphaFoldDB" id="A0A8J1UUL1"/>
<proteinExistence type="predicted"/>
<gene>
    <name evidence="1" type="ORF">OFUS_LOCUS8909</name>
</gene>
<accession>A0A8J1UUL1</accession>